<dbReference type="AlphaFoldDB" id="A0A4Y2FT04"/>
<dbReference type="Proteomes" id="UP000499080">
    <property type="component" value="Unassembled WGS sequence"/>
</dbReference>
<gene>
    <name evidence="1" type="ORF">AVEN_210547_1</name>
</gene>
<protein>
    <recommendedName>
        <fullName evidence="3">Mos1 transposase HTH domain-containing protein</fullName>
    </recommendedName>
</protein>
<accession>A0A4Y2FT04</accession>
<name>A0A4Y2FT04_ARAVE</name>
<reference evidence="1 2" key="1">
    <citation type="journal article" date="2019" name="Sci. Rep.">
        <title>Orb-weaving spider Araneus ventricosus genome elucidates the spidroin gene catalogue.</title>
        <authorList>
            <person name="Kono N."/>
            <person name="Nakamura H."/>
            <person name="Ohtoshi R."/>
            <person name="Moran D.A.P."/>
            <person name="Shinohara A."/>
            <person name="Yoshida Y."/>
            <person name="Fujiwara M."/>
            <person name="Mori M."/>
            <person name="Tomita M."/>
            <person name="Arakawa K."/>
        </authorList>
    </citation>
    <scope>NUCLEOTIDE SEQUENCE [LARGE SCALE GENOMIC DNA]</scope>
</reference>
<sequence length="80" mass="9269">MYKITEVYEENTMSEGMVRKWVRAFKDGRTNVHDEERRGRSSVITEDLVPKVDGNARKNKRFTILSLSNESPSSFEKSSL</sequence>
<comment type="caution">
    <text evidence="1">The sequence shown here is derived from an EMBL/GenBank/DDBJ whole genome shotgun (WGS) entry which is preliminary data.</text>
</comment>
<proteinExistence type="predicted"/>
<organism evidence="1 2">
    <name type="scientific">Araneus ventricosus</name>
    <name type="common">Orbweaver spider</name>
    <name type="synonym">Epeira ventricosa</name>
    <dbReference type="NCBI Taxonomy" id="182803"/>
    <lineage>
        <taxon>Eukaryota</taxon>
        <taxon>Metazoa</taxon>
        <taxon>Ecdysozoa</taxon>
        <taxon>Arthropoda</taxon>
        <taxon>Chelicerata</taxon>
        <taxon>Arachnida</taxon>
        <taxon>Araneae</taxon>
        <taxon>Araneomorphae</taxon>
        <taxon>Entelegynae</taxon>
        <taxon>Araneoidea</taxon>
        <taxon>Araneidae</taxon>
        <taxon>Araneus</taxon>
    </lineage>
</organism>
<evidence type="ECO:0000313" key="1">
    <source>
        <dbReference type="EMBL" id="GBM43605.1"/>
    </source>
</evidence>
<evidence type="ECO:0008006" key="3">
    <source>
        <dbReference type="Google" id="ProtNLM"/>
    </source>
</evidence>
<evidence type="ECO:0000313" key="2">
    <source>
        <dbReference type="Proteomes" id="UP000499080"/>
    </source>
</evidence>
<dbReference type="EMBL" id="BGPR01001035">
    <property type="protein sequence ID" value="GBM43605.1"/>
    <property type="molecule type" value="Genomic_DNA"/>
</dbReference>
<keyword evidence="2" id="KW-1185">Reference proteome</keyword>